<evidence type="ECO:0000256" key="6">
    <source>
        <dbReference type="PROSITE-ProRule" id="PRU10141"/>
    </source>
</evidence>
<feature type="region of interest" description="Disordered" evidence="7">
    <location>
        <begin position="72"/>
        <end position="100"/>
    </location>
</feature>
<feature type="region of interest" description="Disordered" evidence="7">
    <location>
        <begin position="620"/>
        <end position="664"/>
    </location>
</feature>
<evidence type="ECO:0000259" key="8">
    <source>
        <dbReference type="PROSITE" id="PS50011"/>
    </source>
</evidence>
<reference evidence="9 10" key="1">
    <citation type="journal article" date="2009" name="Science">
        <title>Green evolution and dynamic adaptations revealed by genomes of the marine picoeukaryotes Micromonas.</title>
        <authorList>
            <person name="Worden A.Z."/>
            <person name="Lee J.H."/>
            <person name="Mock T."/>
            <person name="Rouze P."/>
            <person name="Simmons M.P."/>
            <person name="Aerts A.L."/>
            <person name="Allen A.E."/>
            <person name="Cuvelier M.L."/>
            <person name="Derelle E."/>
            <person name="Everett M.V."/>
            <person name="Foulon E."/>
            <person name="Grimwood J."/>
            <person name="Gundlach H."/>
            <person name="Henrissat B."/>
            <person name="Napoli C."/>
            <person name="McDonald S.M."/>
            <person name="Parker M.S."/>
            <person name="Rombauts S."/>
            <person name="Salamov A."/>
            <person name="Von Dassow P."/>
            <person name="Badger J.H."/>
            <person name="Coutinho P.M."/>
            <person name="Demir E."/>
            <person name="Dubchak I."/>
            <person name="Gentemann C."/>
            <person name="Eikrem W."/>
            <person name="Gready J.E."/>
            <person name="John U."/>
            <person name="Lanier W."/>
            <person name="Lindquist E.A."/>
            <person name="Lucas S."/>
            <person name="Mayer K.F."/>
            <person name="Moreau H."/>
            <person name="Not F."/>
            <person name="Otillar R."/>
            <person name="Panaud O."/>
            <person name="Pangilinan J."/>
            <person name="Paulsen I."/>
            <person name="Piegu B."/>
            <person name="Poliakov A."/>
            <person name="Robbens S."/>
            <person name="Schmutz J."/>
            <person name="Toulza E."/>
            <person name="Wyss T."/>
            <person name="Zelensky A."/>
            <person name="Zhou K."/>
            <person name="Armbrust E.V."/>
            <person name="Bhattacharya D."/>
            <person name="Goodenough U.W."/>
            <person name="Van de Peer Y."/>
            <person name="Grigoriev I.V."/>
        </authorList>
    </citation>
    <scope>NUCLEOTIDE SEQUENCE [LARGE SCALE GENOMIC DNA]</scope>
    <source>
        <strain evidence="9 10">CCMP1545</strain>
    </source>
</reference>
<feature type="region of interest" description="Disordered" evidence="7">
    <location>
        <begin position="1"/>
        <end position="25"/>
    </location>
</feature>
<dbReference type="eggNOG" id="KOG1035">
    <property type="taxonomic scope" value="Eukaryota"/>
</dbReference>
<dbReference type="Gene3D" id="1.10.510.10">
    <property type="entry name" value="Transferase(Phosphotransferase) domain 1"/>
    <property type="match status" value="1"/>
</dbReference>
<organism evidence="10">
    <name type="scientific">Micromonas pusilla (strain CCMP1545)</name>
    <name type="common">Picoplanktonic green alga</name>
    <dbReference type="NCBI Taxonomy" id="564608"/>
    <lineage>
        <taxon>Eukaryota</taxon>
        <taxon>Viridiplantae</taxon>
        <taxon>Chlorophyta</taxon>
        <taxon>Mamiellophyceae</taxon>
        <taxon>Mamiellales</taxon>
        <taxon>Mamiellaceae</taxon>
        <taxon>Micromonas</taxon>
    </lineage>
</organism>
<feature type="binding site" evidence="6">
    <location>
        <position position="187"/>
    </location>
    <ligand>
        <name>ATP</name>
        <dbReference type="ChEBI" id="CHEBI:30616"/>
    </ligand>
</feature>
<feature type="region of interest" description="Disordered" evidence="7">
    <location>
        <begin position="446"/>
        <end position="471"/>
    </location>
</feature>
<keyword evidence="1" id="KW-0808">Transferase</keyword>
<dbReference type="Gene3D" id="3.30.200.20">
    <property type="entry name" value="Phosphorylase Kinase, domain 1"/>
    <property type="match status" value="1"/>
</dbReference>
<comment type="similarity">
    <text evidence="5">Belongs to the protein kinase superfamily. Ser/Thr protein kinase family. GCN2 subfamily.</text>
</comment>
<dbReference type="KEGG" id="mpp:MICPUCDRAFT_50916"/>
<dbReference type="InterPro" id="IPR017441">
    <property type="entry name" value="Protein_kinase_ATP_BS"/>
</dbReference>
<dbReference type="GO" id="GO:0005829">
    <property type="term" value="C:cytosol"/>
    <property type="evidence" value="ECO:0007669"/>
    <property type="project" value="TreeGrafter"/>
</dbReference>
<dbReference type="GeneID" id="9680240"/>
<dbReference type="PANTHER" id="PTHR11042:SF136">
    <property type="entry name" value="EIF-2-ALPHA KINASE GCN2"/>
    <property type="match status" value="1"/>
</dbReference>
<keyword evidence="10" id="KW-1185">Reference proteome</keyword>
<keyword evidence="2 6" id="KW-0547">Nucleotide-binding</keyword>
<dbReference type="PANTHER" id="PTHR11042">
    <property type="entry name" value="EUKARYOTIC TRANSLATION INITIATION FACTOR 2-ALPHA KINASE EIF2-ALPHA KINASE -RELATED"/>
    <property type="match status" value="1"/>
</dbReference>
<name>C1MJF1_MICPC</name>
<dbReference type="RefSeq" id="XP_003055821.1">
    <property type="nucleotide sequence ID" value="XM_003055775.1"/>
</dbReference>
<dbReference type="Proteomes" id="UP000001876">
    <property type="component" value="Unassembled WGS sequence"/>
</dbReference>
<dbReference type="PROSITE" id="PS50011">
    <property type="entry name" value="PROTEIN_KINASE_DOM"/>
    <property type="match status" value="1"/>
</dbReference>
<dbReference type="InterPro" id="IPR008271">
    <property type="entry name" value="Ser/Thr_kinase_AS"/>
</dbReference>
<dbReference type="OMA" id="VHMIEQD"/>
<dbReference type="EMBL" id="GG663735">
    <property type="protein sequence ID" value="EEH61073.1"/>
    <property type="molecule type" value="Genomic_DNA"/>
</dbReference>
<feature type="compositionally biased region" description="Gly residues" evidence="7">
    <location>
        <begin position="85"/>
        <end position="94"/>
    </location>
</feature>
<dbReference type="Pfam" id="PF00069">
    <property type="entry name" value="Pkinase"/>
    <property type="match status" value="1"/>
</dbReference>
<dbReference type="InterPro" id="IPR050339">
    <property type="entry name" value="CC_SR_Kinase"/>
</dbReference>
<dbReference type="OrthoDB" id="552630at2759"/>
<evidence type="ECO:0000256" key="2">
    <source>
        <dbReference type="ARBA" id="ARBA00022741"/>
    </source>
</evidence>
<gene>
    <name evidence="9" type="ORF">MICPUCDRAFT_50916</name>
</gene>
<evidence type="ECO:0000313" key="10">
    <source>
        <dbReference type="Proteomes" id="UP000001876"/>
    </source>
</evidence>
<feature type="compositionally biased region" description="Gly residues" evidence="7">
    <location>
        <begin position="578"/>
        <end position="588"/>
    </location>
</feature>
<protein>
    <submittedName>
        <fullName evidence="9">Predicted protein</fullName>
    </submittedName>
</protein>
<dbReference type="GO" id="GO:0004694">
    <property type="term" value="F:eukaryotic translation initiation factor 2alpha kinase activity"/>
    <property type="evidence" value="ECO:0007669"/>
    <property type="project" value="TreeGrafter"/>
</dbReference>
<dbReference type="STRING" id="564608.C1MJF1"/>
<feature type="compositionally biased region" description="Basic and acidic residues" evidence="7">
    <location>
        <begin position="310"/>
        <end position="332"/>
    </location>
</feature>
<evidence type="ECO:0000313" key="9">
    <source>
        <dbReference type="EMBL" id="EEH61073.1"/>
    </source>
</evidence>
<evidence type="ECO:0000256" key="7">
    <source>
        <dbReference type="SAM" id="MobiDB-lite"/>
    </source>
</evidence>
<dbReference type="SUPFAM" id="SSF56112">
    <property type="entry name" value="Protein kinase-like (PK-like)"/>
    <property type="match status" value="1"/>
</dbReference>
<dbReference type="AlphaFoldDB" id="C1MJF1"/>
<feature type="domain" description="Protein kinase" evidence="8">
    <location>
        <begin position="157"/>
        <end position="574"/>
    </location>
</feature>
<evidence type="ECO:0000256" key="5">
    <source>
        <dbReference type="ARBA" id="ARBA00037982"/>
    </source>
</evidence>
<evidence type="ECO:0000256" key="1">
    <source>
        <dbReference type="ARBA" id="ARBA00022679"/>
    </source>
</evidence>
<sequence length="703" mass="73752">MTRFRDVTDAVDGDDGASDDDDDDAFDHVGHNGIYGAATLARVASYASWDGASSPLRASLELRPGAGRASRALLEEEEEENEDASGGGGGGGGGRGDEELDRALTGRRGRASTPAFLDATDPGAAATLAVARLIAASGRDALPRGLVRLMSPYQSNFRELKRIGKGGFGSVCAAVGRLDERAVAVKKIHFKSAVPPWADNDSLELLHEDLLREARALALMDHPCLVRYHGAWIEPRWSKLAGVGGGGGGGGGGGERKKNGVGGAIVRRDSALSFSSASSSDSETEYDDTTSGSVALAGSESALTLSPKKTTREDLNRDRSGDDGSGGDRDPAAGDSGDASVVWTPAALAANAFRWPYTLHITMELCPGSTLRDWIRLRPRGDVQPGALNHIFSSVAEALRYVHAHGIIHRDVKPANVLVHRGVSPLEPAVKLMDFGLAVFHEKNASGAGREGGRRGDGDGDGGGSDGGRPDAFTVGVGTATYVAPEQRSGHGRYTTAVDMYSLGVVLVEMITPLGYDATESERLTVIAEAKASNLREDAVSRFPKHAGLAKELMSIDPKLRPSAAAVLKRWPRINGGGVDRGSGGVGGRARAAPARTQSLPEMDLAALAESVELENQILAEETTANPNSRRPNGGGGGRSRLGLPDARRLDRLNEGSGGIDVGTASRDDLAAEVVRLQERLLMLGDEWRSNVVDPPVVIRENA</sequence>
<evidence type="ECO:0000256" key="4">
    <source>
        <dbReference type="ARBA" id="ARBA00022840"/>
    </source>
</evidence>
<dbReference type="InterPro" id="IPR011009">
    <property type="entry name" value="Kinase-like_dom_sf"/>
</dbReference>
<dbReference type="PROSITE" id="PS00107">
    <property type="entry name" value="PROTEIN_KINASE_ATP"/>
    <property type="match status" value="1"/>
</dbReference>
<dbReference type="SMART" id="SM00220">
    <property type="entry name" value="S_TKc"/>
    <property type="match status" value="1"/>
</dbReference>
<dbReference type="GO" id="GO:0005634">
    <property type="term" value="C:nucleus"/>
    <property type="evidence" value="ECO:0007669"/>
    <property type="project" value="TreeGrafter"/>
</dbReference>
<evidence type="ECO:0000256" key="3">
    <source>
        <dbReference type="ARBA" id="ARBA00022777"/>
    </source>
</evidence>
<keyword evidence="3" id="KW-0418">Kinase</keyword>
<dbReference type="GO" id="GO:0005524">
    <property type="term" value="F:ATP binding"/>
    <property type="evidence" value="ECO:0007669"/>
    <property type="project" value="UniProtKB-UniRule"/>
</dbReference>
<feature type="region of interest" description="Disordered" evidence="7">
    <location>
        <begin position="578"/>
        <end position="597"/>
    </location>
</feature>
<proteinExistence type="inferred from homology"/>
<keyword evidence="4 6" id="KW-0067">ATP-binding</keyword>
<feature type="compositionally biased region" description="Acidic residues" evidence="7">
    <location>
        <begin position="9"/>
        <end position="25"/>
    </location>
</feature>
<accession>C1MJF1</accession>
<feature type="region of interest" description="Disordered" evidence="7">
    <location>
        <begin position="297"/>
        <end position="338"/>
    </location>
</feature>
<dbReference type="PROSITE" id="PS00108">
    <property type="entry name" value="PROTEIN_KINASE_ST"/>
    <property type="match status" value="1"/>
</dbReference>
<dbReference type="InterPro" id="IPR000719">
    <property type="entry name" value="Prot_kinase_dom"/>
</dbReference>